<keyword evidence="1" id="KW-0732">Signal</keyword>
<accession>A0A369JT40</accession>
<feature type="chain" id="PRO_5016595366" evidence="1">
    <location>
        <begin position="21"/>
        <end position="198"/>
    </location>
</feature>
<reference evidence="2" key="1">
    <citation type="submission" date="2018-04" db="EMBL/GenBank/DDBJ databases">
        <title>Whole genome sequencing of Hypsizygus marmoreus.</title>
        <authorList>
            <person name="Choi I.-G."/>
            <person name="Min B."/>
            <person name="Kim J.-G."/>
            <person name="Kim S."/>
            <person name="Oh Y.-L."/>
            <person name="Kong W.-S."/>
            <person name="Park H."/>
            <person name="Jeong J."/>
            <person name="Song E.-S."/>
        </authorList>
    </citation>
    <scope>NUCLEOTIDE SEQUENCE [LARGE SCALE GENOMIC DNA]</scope>
    <source>
        <strain evidence="2">51987-8</strain>
    </source>
</reference>
<evidence type="ECO:0000313" key="3">
    <source>
        <dbReference type="Proteomes" id="UP000076154"/>
    </source>
</evidence>
<dbReference type="OrthoDB" id="406505at2759"/>
<keyword evidence="3" id="KW-1185">Reference proteome</keyword>
<evidence type="ECO:0000256" key="1">
    <source>
        <dbReference type="SAM" id="SignalP"/>
    </source>
</evidence>
<dbReference type="SUPFAM" id="SSF50685">
    <property type="entry name" value="Barwin-like endoglucanases"/>
    <property type="match status" value="1"/>
</dbReference>
<proteinExistence type="predicted"/>
<dbReference type="Proteomes" id="UP000076154">
    <property type="component" value="Unassembled WGS sequence"/>
</dbReference>
<dbReference type="CDD" id="cd22191">
    <property type="entry name" value="DPBB_RlpA_EXP_N-like"/>
    <property type="match status" value="1"/>
</dbReference>
<sequence length="198" mass="21417">MLHTPILITTLFASVFLAVASPIAVPSDNANATVIDLEERANQVTHVGWGTWFHISSRGDCGNYDNDNDLIVAIPKSLYDANGGGNCNQWIEIIDMENGKTAHGKTRDSCLSCGPNDLGKPPLALLGVHIDLQNQLEPLSVDCFGSRGTLRPRVGALELIPPTANCSLWSSPLSITPHQLPIPLSTHHSRHQHTPPLR</sequence>
<organism evidence="2 3">
    <name type="scientific">Hypsizygus marmoreus</name>
    <name type="common">White beech mushroom</name>
    <name type="synonym">Agaricus marmoreus</name>
    <dbReference type="NCBI Taxonomy" id="39966"/>
    <lineage>
        <taxon>Eukaryota</taxon>
        <taxon>Fungi</taxon>
        <taxon>Dikarya</taxon>
        <taxon>Basidiomycota</taxon>
        <taxon>Agaricomycotina</taxon>
        <taxon>Agaricomycetes</taxon>
        <taxon>Agaricomycetidae</taxon>
        <taxon>Agaricales</taxon>
        <taxon>Tricholomatineae</taxon>
        <taxon>Lyophyllaceae</taxon>
        <taxon>Hypsizygus</taxon>
    </lineage>
</organism>
<gene>
    <name evidence="2" type="ORF">Hypma_008374</name>
</gene>
<protein>
    <submittedName>
        <fullName evidence="2">Uncharacterized protein</fullName>
    </submittedName>
</protein>
<comment type="caution">
    <text evidence="2">The sequence shown here is derived from an EMBL/GenBank/DDBJ whole genome shotgun (WGS) entry which is preliminary data.</text>
</comment>
<dbReference type="InterPro" id="IPR036908">
    <property type="entry name" value="RlpA-like_sf"/>
</dbReference>
<dbReference type="STRING" id="39966.A0A369JT40"/>
<evidence type="ECO:0000313" key="2">
    <source>
        <dbReference type="EMBL" id="RDB24400.1"/>
    </source>
</evidence>
<dbReference type="InParanoid" id="A0A369JT40"/>
<feature type="signal peptide" evidence="1">
    <location>
        <begin position="1"/>
        <end position="20"/>
    </location>
</feature>
<dbReference type="EMBL" id="LUEZ02000044">
    <property type="protein sequence ID" value="RDB24400.1"/>
    <property type="molecule type" value="Genomic_DNA"/>
</dbReference>
<dbReference type="Gene3D" id="2.40.40.10">
    <property type="entry name" value="RlpA-like domain"/>
    <property type="match status" value="1"/>
</dbReference>
<name>A0A369JT40_HYPMA</name>
<dbReference type="AlphaFoldDB" id="A0A369JT40"/>